<evidence type="ECO:0000313" key="1">
    <source>
        <dbReference type="EMBL" id="RMS43887.1"/>
    </source>
</evidence>
<sequence>MRRGSDWRRPWL</sequence>
<comment type="caution">
    <text evidence="1">The sequence shown here is derived from an EMBL/GenBank/DDBJ whole genome shotgun (WGS) entry which is preliminary data.</text>
</comment>
<name>A0A658K3Q1_PSEA0</name>
<dbReference type="EMBL" id="RBSP01000714">
    <property type="protein sequence ID" value="RMS43887.1"/>
    <property type="molecule type" value="Genomic_DNA"/>
</dbReference>
<reference evidence="1 2" key="1">
    <citation type="submission" date="2018-08" db="EMBL/GenBank/DDBJ databases">
        <title>Recombination of ecologically and evolutionarily significant loci maintains genetic cohesion in the Pseudomonas syringae species complex.</title>
        <authorList>
            <person name="Dillon M."/>
            <person name="Thakur S."/>
            <person name="Almeida R.N.D."/>
            <person name="Weir B.S."/>
            <person name="Guttman D.S."/>
        </authorList>
    </citation>
    <scope>NUCLEOTIDE SEQUENCE [LARGE SCALE GENOMIC DNA]</scope>
    <source>
        <strain evidence="1 2">ICMP 7847</strain>
    </source>
</reference>
<accession>A0A658K3Q1</accession>
<evidence type="ECO:0000313" key="2">
    <source>
        <dbReference type="Proteomes" id="UP000270873"/>
    </source>
</evidence>
<organism evidence="1 2">
    <name type="scientific">Pseudomonas amygdali pv. photiniae</name>
    <dbReference type="NCBI Taxonomy" id="251724"/>
    <lineage>
        <taxon>Bacteria</taxon>
        <taxon>Pseudomonadati</taxon>
        <taxon>Pseudomonadota</taxon>
        <taxon>Gammaproteobacteria</taxon>
        <taxon>Pseudomonadales</taxon>
        <taxon>Pseudomonadaceae</taxon>
        <taxon>Pseudomonas</taxon>
        <taxon>Pseudomonas amygdali</taxon>
    </lineage>
</organism>
<protein>
    <submittedName>
        <fullName evidence="1">Uncharacterized protein</fullName>
    </submittedName>
</protein>
<proteinExistence type="predicted"/>
<dbReference type="Proteomes" id="UP000270873">
    <property type="component" value="Unassembled WGS sequence"/>
</dbReference>
<feature type="non-terminal residue" evidence="1">
    <location>
        <position position="12"/>
    </location>
</feature>
<gene>
    <name evidence="1" type="ORF">ALP66_102558</name>
</gene>